<dbReference type="EMBL" id="GBXM01093532">
    <property type="protein sequence ID" value="JAH15045.1"/>
    <property type="molecule type" value="Transcribed_RNA"/>
</dbReference>
<name>A0A0E9PFX2_ANGAN</name>
<accession>A0A0E9PFX2</accession>
<evidence type="ECO:0000313" key="1">
    <source>
        <dbReference type="EMBL" id="JAH02970.1"/>
    </source>
</evidence>
<reference evidence="1" key="2">
    <citation type="journal article" date="2015" name="Fish Shellfish Immunol.">
        <title>Early steps in the European eel (Anguilla anguilla)-Vibrio vulnificus interaction in the gills: Role of the RtxA13 toxin.</title>
        <authorList>
            <person name="Callol A."/>
            <person name="Pajuelo D."/>
            <person name="Ebbesson L."/>
            <person name="Teles M."/>
            <person name="MacKenzie S."/>
            <person name="Amaro C."/>
        </authorList>
    </citation>
    <scope>NUCLEOTIDE SEQUENCE</scope>
</reference>
<proteinExistence type="predicted"/>
<dbReference type="AlphaFoldDB" id="A0A0E9PFX2"/>
<protein>
    <submittedName>
        <fullName evidence="1">Uncharacterized protein</fullName>
    </submittedName>
</protein>
<dbReference type="EMBL" id="GBXM01053511">
    <property type="protein sequence ID" value="JAH55066.1"/>
    <property type="molecule type" value="Transcribed_RNA"/>
</dbReference>
<organism evidence="1">
    <name type="scientific">Anguilla anguilla</name>
    <name type="common">European freshwater eel</name>
    <name type="synonym">Muraena anguilla</name>
    <dbReference type="NCBI Taxonomy" id="7936"/>
    <lineage>
        <taxon>Eukaryota</taxon>
        <taxon>Metazoa</taxon>
        <taxon>Chordata</taxon>
        <taxon>Craniata</taxon>
        <taxon>Vertebrata</taxon>
        <taxon>Euteleostomi</taxon>
        <taxon>Actinopterygii</taxon>
        <taxon>Neopterygii</taxon>
        <taxon>Teleostei</taxon>
        <taxon>Anguilliformes</taxon>
        <taxon>Anguillidae</taxon>
        <taxon>Anguilla</taxon>
    </lineage>
</organism>
<sequence>MFANNYVGELNLSGKPGS</sequence>
<dbReference type="EMBL" id="GBXM01105607">
    <property type="protein sequence ID" value="JAH02970.1"/>
    <property type="molecule type" value="Transcribed_RNA"/>
</dbReference>
<reference evidence="1" key="1">
    <citation type="submission" date="2014-11" db="EMBL/GenBank/DDBJ databases">
        <authorList>
            <person name="Amaro Gonzalez C."/>
        </authorList>
    </citation>
    <scope>NUCLEOTIDE SEQUENCE</scope>
</reference>